<keyword evidence="2" id="KW-0808">Transferase</keyword>
<evidence type="ECO:0000313" key="5">
    <source>
        <dbReference type="EMBL" id="GAA3588573.1"/>
    </source>
</evidence>
<dbReference type="InterPro" id="IPR029063">
    <property type="entry name" value="SAM-dependent_MTases_sf"/>
</dbReference>
<evidence type="ECO:0000313" key="6">
    <source>
        <dbReference type="Proteomes" id="UP001501222"/>
    </source>
</evidence>
<evidence type="ECO:0000256" key="2">
    <source>
        <dbReference type="ARBA" id="ARBA00022679"/>
    </source>
</evidence>
<dbReference type="Proteomes" id="UP001501222">
    <property type="component" value="Unassembled WGS sequence"/>
</dbReference>
<gene>
    <name evidence="5" type="ORF">GCM10022235_69460</name>
</gene>
<evidence type="ECO:0000256" key="1">
    <source>
        <dbReference type="ARBA" id="ARBA00022603"/>
    </source>
</evidence>
<dbReference type="Gene3D" id="3.40.50.150">
    <property type="entry name" value="Vaccinia Virus protein VP39"/>
    <property type="match status" value="1"/>
</dbReference>
<keyword evidence="6" id="KW-1185">Reference proteome</keyword>
<dbReference type="SUPFAM" id="SSF53335">
    <property type="entry name" value="S-adenosyl-L-methionine-dependent methyltransferases"/>
    <property type="match status" value="1"/>
</dbReference>
<organism evidence="5 6">
    <name type="scientific">Kribbella ginsengisoli</name>
    <dbReference type="NCBI Taxonomy" id="363865"/>
    <lineage>
        <taxon>Bacteria</taxon>
        <taxon>Bacillati</taxon>
        <taxon>Actinomycetota</taxon>
        <taxon>Actinomycetes</taxon>
        <taxon>Propionibacteriales</taxon>
        <taxon>Kribbellaceae</taxon>
        <taxon>Kribbella</taxon>
    </lineage>
</organism>
<dbReference type="InterPro" id="IPR013216">
    <property type="entry name" value="Methyltransf_11"/>
</dbReference>
<sequence length="263" mass="28310">MVELDPLIRAFYAERYVEDDRLVRSGHGRLEFLRTQELVRRYLPGPGATVLDVGGATGVHARWLAADGYVVTLVDPVAEHVATASEIGTFAAMVGDARKLEQADDSVDVTLLFGPLYHLVDGADRAQALAEARRVTRPGGLVVAAGISRYAGLLEYGNKGMLSEDTLPEFEVALTTGRNYDDPTGFTNAYFHHADELRAEFDQAGFDATEVLGVEGPAAATLEHAAPADVPTLLPSAILLARLVENDPNVMSTSFHFLAFGRA</sequence>
<feature type="domain" description="Methyltransferase type 11" evidence="4">
    <location>
        <begin position="51"/>
        <end position="143"/>
    </location>
</feature>
<comment type="caution">
    <text evidence="5">The sequence shown here is derived from an EMBL/GenBank/DDBJ whole genome shotgun (WGS) entry which is preliminary data.</text>
</comment>
<dbReference type="Pfam" id="PF08241">
    <property type="entry name" value="Methyltransf_11"/>
    <property type="match status" value="1"/>
</dbReference>
<dbReference type="RefSeq" id="WP_344847812.1">
    <property type="nucleotide sequence ID" value="NZ_BAABAA010000013.1"/>
</dbReference>
<dbReference type="EMBL" id="BAABAA010000013">
    <property type="protein sequence ID" value="GAA3588573.1"/>
    <property type="molecule type" value="Genomic_DNA"/>
</dbReference>
<proteinExistence type="predicted"/>
<evidence type="ECO:0000259" key="4">
    <source>
        <dbReference type="Pfam" id="PF08241"/>
    </source>
</evidence>
<keyword evidence="1" id="KW-0489">Methyltransferase</keyword>
<name>A0ABP6YQB5_9ACTN</name>
<protein>
    <recommendedName>
        <fullName evidence="4">Methyltransferase type 11 domain-containing protein</fullName>
    </recommendedName>
</protein>
<dbReference type="PANTHER" id="PTHR43464">
    <property type="entry name" value="METHYLTRANSFERASE"/>
    <property type="match status" value="1"/>
</dbReference>
<evidence type="ECO:0000256" key="3">
    <source>
        <dbReference type="ARBA" id="ARBA00022691"/>
    </source>
</evidence>
<keyword evidence="3" id="KW-0949">S-adenosyl-L-methionine</keyword>
<dbReference type="PANTHER" id="PTHR43464:SF19">
    <property type="entry name" value="UBIQUINONE BIOSYNTHESIS O-METHYLTRANSFERASE, MITOCHONDRIAL"/>
    <property type="match status" value="1"/>
</dbReference>
<reference evidence="6" key="1">
    <citation type="journal article" date="2019" name="Int. J. Syst. Evol. Microbiol.">
        <title>The Global Catalogue of Microorganisms (GCM) 10K type strain sequencing project: providing services to taxonomists for standard genome sequencing and annotation.</title>
        <authorList>
            <consortium name="The Broad Institute Genomics Platform"/>
            <consortium name="The Broad Institute Genome Sequencing Center for Infectious Disease"/>
            <person name="Wu L."/>
            <person name="Ma J."/>
        </authorList>
    </citation>
    <scope>NUCLEOTIDE SEQUENCE [LARGE SCALE GENOMIC DNA]</scope>
    <source>
        <strain evidence="6">JCM 16928</strain>
    </source>
</reference>
<accession>A0ABP6YQB5</accession>
<dbReference type="CDD" id="cd02440">
    <property type="entry name" value="AdoMet_MTases"/>
    <property type="match status" value="1"/>
</dbReference>